<dbReference type="GO" id="GO:0003677">
    <property type="term" value="F:DNA binding"/>
    <property type="evidence" value="ECO:0007669"/>
    <property type="project" value="InterPro"/>
</dbReference>
<keyword evidence="4" id="KW-1185">Reference proteome</keyword>
<dbReference type="EMBL" id="BLKZ01000001">
    <property type="protein sequence ID" value="GFG90440.1"/>
    <property type="molecule type" value="Genomic_DNA"/>
</dbReference>
<proteinExistence type="predicted"/>
<sequence length="166" mass="18513">MADTPGEMAREAQAQRTPRAKRRAHAMIDWQRRIARYLRPDGSVVVPPRIAKLLDRRVGILPEQRIMLRAADPEAYSVLMALRLAALGRTQNPFSVAASGQNRAVRDSYLPSSEWLTTPAAAEQLGVSERTMRRWVTAQRIPARKHGGRWLINSRDLGIAQALAAA</sequence>
<dbReference type="AlphaFoldDB" id="A0A7I9YP47"/>
<evidence type="ECO:0000313" key="4">
    <source>
        <dbReference type="Proteomes" id="UP000465360"/>
    </source>
</evidence>
<feature type="region of interest" description="Disordered" evidence="1">
    <location>
        <begin position="1"/>
        <end position="23"/>
    </location>
</feature>
<feature type="domain" description="Helix-turn-helix" evidence="2">
    <location>
        <begin position="115"/>
        <end position="157"/>
    </location>
</feature>
<dbReference type="Proteomes" id="UP000465360">
    <property type="component" value="Unassembled WGS sequence"/>
</dbReference>
<organism evidence="3 4">
    <name type="scientific">Mycobacterium bourgelatii</name>
    <dbReference type="NCBI Taxonomy" id="1273442"/>
    <lineage>
        <taxon>Bacteria</taxon>
        <taxon>Bacillati</taxon>
        <taxon>Actinomycetota</taxon>
        <taxon>Actinomycetes</taxon>
        <taxon>Mycobacteriales</taxon>
        <taxon>Mycobacteriaceae</taxon>
        <taxon>Mycobacterium</taxon>
    </lineage>
</organism>
<dbReference type="Gene3D" id="1.10.1660.10">
    <property type="match status" value="1"/>
</dbReference>
<dbReference type="InterPro" id="IPR010093">
    <property type="entry name" value="SinI_DNA-bd"/>
</dbReference>
<dbReference type="SUPFAM" id="SSF46955">
    <property type="entry name" value="Putative DNA-binding domain"/>
    <property type="match status" value="1"/>
</dbReference>
<comment type="caution">
    <text evidence="3">The sequence shown here is derived from an EMBL/GenBank/DDBJ whole genome shotgun (WGS) entry which is preliminary data.</text>
</comment>
<dbReference type="InterPro" id="IPR009061">
    <property type="entry name" value="DNA-bd_dom_put_sf"/>
</dbReference>
<accession>A0A7I9YP47</accession>
<reference evidence="3 4" key="1">
    <citation type="journal article" date="2019" name="Emerg. Microbes Infect.">
        <title>Comprehensive subspecies identification of 175 nontuberculous mycobacteria species based on 7547 genomic profiles.</title>
        <authorList>
            <person name="Matsumoto Y."/>
            <person name="Kinjo T."/>
            <person name="Motooka D."/>
            <person name="Nabeya D."/>
            <person name="Jung N."/>
            <person name="Uechi K."/>
            <person name="Horii T."/>
            <person name="Iida T."/>
            <person name="Fujita J."/>
            <person name="Nakamura S."/>
        </authorList>
    </citation>
    <scope>NUCLEOTIDE SEQUENCE [LARGE SCALE GENOMIC DNA]</scope>
    <source>
        <strain evidence="3 4">JCM 30725</strain>
    </source>
</reference>
<dbReference type="InterPro" id="IPR041657">
    <property type="entry name" value="HTH_17"/>
</dbReference>
<dbReference type="Pfam" id="PF12728">
    <property type="entry name" value="HTH_17"/>
    <property type="match status" value="1"/>
</dbReference>
<evidence type="ECO:0000313" key="3">
    <source>
        <dbReference type="EMBL" id="GFG90440.1"/>
    </source>
</evidence>
<evidence type="ECO:0000259" key="2">
    <source>
        <dbReference type="Pfam" id="PF12728"/>
    </source>
</evidence>
<gene>
    <name evidence="3" type="ORF">MBOU_24820</name>
</gene>
<name>A0A7I9YP47_MYCBU</name>
<protein>
    <recommendedName>
        <fullName evidence="2">Helix-turn-helix domain-containing protein</fullName>
    </recommendedName>
</protein>
<dbReference type="NCBIfam" id="TIGR01764">
    <property type="entry name" value="excise"/>
    <property type="match status" value="1"/>
</dbReference>
<evidence type="ECO:0000256" key="1">
    <source>
        <dbReference type="SAM" id="MobiDB-lite"/>
    </source>
</evidence>